<reference evidence="1" key="1">
    <citation type="submission" date="2023-12" db="EMBL/GenBank/DDBJ databases">
        <title>Bedrock type matters in evolutionary history not only in the Alps - the example of Cheddar Pink, Dianthus gratianopolitanus (Caryophyllaceae) in Central Europe.</title>
        <authorList>
            <person name="Schoene A.K."/>
            <person name="Koch M.A."/>
        </authorList>
    </citation>
    <scope>NUCLEOTIDE SEQUENCE</scope>
    <source>
        <strain evidence="1">B10_1356</strain>
    </source>
</reference>
<dbReference type="GO" id="GO:0003743">
    <property type="term" value="F:translation initiation factor activity"/>
    <property type="evidence" value="ECO:0007669"/>
    <property type="project" value="UniProtKB-KW"/>
</dbReference>
<keyword evidence="1" id="KW-0934">Plastid</keyword>
<name>A0AAU6PD91_9CARY</name>
<protein>
    <submittedName>
        <fullName evidence="1">Translational initiation factor IF1</fullName>
    </submittedName>
</protein>
<keyword evidence="1" id="KW-0648">Protein biosynthesis</keyword>
<organism evidence="1">
    <name type="scientific">Dianthus sternbergii</name>
    <dbReference type="NCBI Taxonomy" id="1532772"/>
    <lineage>
        <taxon>Eukaryota</taxon>
        <taxon>Viridiplantae</taxon>
        <taxon>Streptophyta</taxon>
        <taxon>Embryophyta</taxon>
        <taxon>Tracheophyta</taxon>
        <taxon>Spermatophyta</taxon>
        <taxon>Magnoliopsida</taxon>
        <taxon>eudicotyledons</taxon>
        <taxon>Gunneridae</taxon>
        <taxon>Pentapetalae</taxon>
        <taxon>Caryophyllales</taxon>
        <taxon>Caryophyllaceae</taxon>
        <taxon>Caryophylleae</taxon>
        <taxon>Dianthus</taxon>
    </lineage>
</organism>
<geneLocation type="plastid" evidence="1"/>
<dbReference type="AlphaFoldDB" id="A0AAU6PD91"/>
<gene>
    <name evidence="1" type="primary">infA</name>
</gene>
<proteinExistence type="predicted"/>
<accession>A0AAU6PD91</accession>
<sequence length="31" mass="3709">MQESKEQKTIHYNLITQSLPNGMFWVPLDFL</sequence>
<keyword evidence="1" id="KW-0396">Initiation factor</keyword>
<dbReference type="EMBL" id="OR915885">
    <property type="protein sequence ID" value="WXT84662.1"/>
    <property type="molecule type" value="Genomic_DNA"/>
</dbReference>
<evidence type="ECO:0000313" key="1">
    <source>
        <dbReference type="EMBL" id="WXT84662.1"/>
    </source>
</evidence>